<evidence type="ECO:0000313" key="2">
    <source>
        <dbReference type="Proteomes" id="UP000004001"/>
    </source>
</evidence>
<protein>
    <submittedName>
        <fullName evidence="1">Uncharacterized protein</fullName>
    </submittedName>
</protein>
<reference evidence="1 2" key="1">
    <citation type="submission" date="2009-12" db="EMBL/GenBank/DDBJ databases">
        <title>Genome Sequence of Prevotella timonensis CRIS 5C-B1.</title>
        <authorList>
            <person name="Durkin A.S."/>
            <person name="Madupu R."/>
            <person name="Torralba M."/>
            <person name="Methe B."/>
            <person name="Sutton G."/>
            <person name="Strausberg R.L."/>
            <person name="Nelson K.E."/>
        </authorList>
    </citation>
    <scope>NUCLEOTIDE SEQUENCE [LARGE SCALE GENOMIC DNA]</scope>
    <source>
        <strain evidence="1 2">CRIS 5C-B1</strain>
    </source>
</reference>
<evidence type="ECO:0000313" key="1">
    <source>
        <dbReference type="EMBL" id="EFA96708.1"/>
    </source>
</evidence>
<accession>D1W1R3</accession>
<dbReference type="Proteomes" id="UP000004001">
    <property type="component" value="Unassembled WGS sequence"/>
</dbReference>
<keyword evidence="2" id="KW-1185">Reference proteome</keyword>
<gene>
    <name evidence="1" type="ORF">HMPREF9019_1620</name>
</gene>
<dbReference type="EMBL" id="ADEF01000065">
    <property type="protein sequence ID" value="EFA96708.1"/>
    <property type="molecule type" value="Genomic_DNA"/>
</dbReference>
<proteinExistence type="predicted"/>
<sequence length="37" mass="4259">MNKEQMNQLEYGYADVQHSTLFRIFAGLGKRVSLSIL</sequence>
<comment type="caution">
    <text evidence="1">The sequence shown here is derived from an EMBL/GenBank/DDBJ whole genome shotgun (WGS) entry which is preliminary data.</text>
</comment>
<dbReference type="AlphaFoldDB" id="D1W1R3"/>
<name>D1W1R3_9BACT</name>
<organism evidence="1 2">
    <name type="scientific">Hoylesella timonensis CRIS 5C-B1</name>
    <dbReference type="NCBI Taxonomy" id="679189"/>
    <lineage>
        <taxon>Bacteria</taxon>
        <taxon>Pseudomonadati</taxon>
        <taxon>Bacteroidota</taxon>
        <taxon>Bacteroidia</taxon>
        <taxon>Bacteroidales</taxon>
        <taxon>Prevotellaceae</taxon>
        <taxon>Hoylesella</taxon>
    </lineage>
</organism>